<dbReference type="Proteomes" id="UP000257479">
    <property type="component" value="Unassembled WGS sequence"/>
</dbReference>
<feature type="compositionally biased region" description="Low complexity" evidence="1">
    <location>
        <begin position="33"/>
        <end position="60"/>
    </location>
</feature>
<organism evidence="5 6">
    <name type="scientific">Microbacterium ginsengisoli</name>
    <dbReference type="NCBI Taxonomy" id="400772"/>
    <lineage>
        <taxon>Bacteria</taxon>
        <taxon>Bacillati</taxon>
        <taxon>Actinomycetota</taxon>
        <taxon>Actinomycetes</taxon>
        <taxon>Micrococcales</taxon>
        <taxon>Microbacteriaceae</taxon>
        <taxon>Microbacterium</taxon>
    </lineage>
</organism>
<dbReference type="EMBL" id="JYIY01000080">
    <property type="protein sequence ID" value="KJL35039.1"/>
    <property type="molecule type" value="Genomic_DNA"/>
</dbReference>
<feature type="signal peptide" evidence="2">
    <location>
        <begin position="1"/>
        <end position="27"/>
    </location>
</feature>
<reference evidence="3 7" key="2">
    <citation type="journal article" date="2018" name="Nat. Biotechnol.">
        <title>A standardized bacterial taxonomy based on genome phylogeny substantially revises the tree of life.</title>
        <authorList>
            <person name="Parks D.H."/>
            <person name="Chuvochina M."/>
            <person name="Waite D.W."/>
            <person name="Rinke C."/>
            <person name="Skarshewski A."/>
            <person name="Chaumeil P.A."/>
            <person name="Hugenholtz P."/>
        </authorList>
    </citation>
    <scope>NUCLEOTIDE SEQUENCE [LARGE SCALE GENOMIC DNA]</scope>
    <source>
        <strain evidence="3">UBA9152</strain>
    </source>
</reference>
<evidence type="ECO:0000313" key="5">
    <source>
        <dbReference type="EMBL" id="KJL35039.1"/>
    </source>
</evidence>
<sequence length="157" mass="15516">MIRTTAVPRTVRTSAALLGIAGIAVLAGCSTTSTTSTTGSGSQSGTSGSSTSSGSTSSGSYKDGTFSATGSYQTPESVETIDVTVTLASGVIESVEVTGNPQARESQQYQSQFIGGISAEVVGKSIDSISVSRVAGSSLTSGGFNKAIAEIKTEAAA</sequence>
<dbReference type="PROSITE" id="PS51257">
    <property type="entry name" value="PROKAR_LIPOPROTEIN"/>
    <property type="match status" value="1"/>
</dbReference>
<evidence type="ECO:0000313" key="3">
    <source>
        <dbReference type="EMBL" id="HAN25651.1"/>
    </source>
</evidence>
<evidence type="ECO:0000256" key="2">
    <source>
        <dbReference type="SAM" id="SignalP"/>
    </source>
</evidence>
<dbReference type="EMBL" id="JYIY01000080">
    <property type="protein sequence ID" value="KJL34876.1"/>
    <property type="molecule type" value="Genomic_DNA"/>
</dbReference>
<keyword evidence="6" id="KW-1185">Reference proteome</keyword>
<evidence type="ECO:0000313" key="6">
    <source>
        <dbReference type="Proteomes" id="UP000033451"/>
    </source>
</evidence>
<comment type="caution">
    <text evidence="5">The sequence shown here is derived from an EMBL/GenBank/DDBJ whole genome shotgun (WGS) entry which is preliminary data.</text>
</comment>
<dbReference type="OrthoDB" id="4232596at2"/>
<dbReference type="AlphaFoldDB" id="A0A0F0LQS4"/>
<dbReference type="Proteomes" id="UP000033451">
    <property type="component" value="Unassembled WGS sequence"/>
</dbReference>
<evidence type="ECO:0000256" key="1">
    <source>
        <dbReference type="SAM" id="MobiDB-lite"/>
    </source>
</evidence>
<gene>
    <name evidence="3" type="ORF">DCP95_13965</name>
    <name evidence="4" type="ORF">RR49_02767</name>
    <name evidence="5" type="ORF">RR49_02934</name>
</gene>
<proteinExistence type="predicted"/>
<keyword evidence="2" id="KW-0732">Signal</keyword>
<accession>A0A0F0LQS4</accession>
<name>A0A0F0LQS4_9MICO</name>
<reference evidence="5 6" key="1">
    <citation type="submission" date="2015-02" db="EMBL/GenBank/DDBJ databases">
        <title>Draft genome sequences of ten Microbacterium spp. with emphasis on heavy metal contaminated environments.</title>
        <authorList>
            <person name="Corretto E."/>
        </authorList>
    </citation>
    <scope>NUCLEOTIDE SEQUENCE [LARGE SCALE GENOMIC DNA]</scope>
    <source>
        <strain evidence="5 6">DSM 18659</strain>
    </source>
</reference>
<feature type="chain" id="PRO_5038208990" description="FMN-binding domain-containing protein" evidence="2">
    <location>
        <begin position="28"/>
        <end position="157"/>
    </location>
</feature>
<evidence type="ECO:0000313" key="4">
    <source>
        <dbReference type="EMBL" id="KJL34876.1"/>
    </source>
</evidence>
<dbReference type="EMBL" id="DMNG01000246">
    <property type="protein sequence ID" value="HAN25651.1"/>
    <property type="molecule type" value="Genomic_DNA"/>
</dbReference>
<protein>
    <recommendedName>
        <fullName evidence="8">FMN-binding domain-containing protein</fullName>
    </recommendedName>
</protein>
<dbReference type="RefSeq" id="WP_045248654.1">
    <property type="nucleotide sequence ID" value="NZ_DAIQHQ010000014.1"/>
</dbReference>
<feature type="region of interest" description="Disordered" evidence="1">
    <location>
        <begin position="33"/>
        <end position="74"/>
    </location>
</feature>
<evidence type="ECO:0008006" key="8">
    <source>
        <dbReference type="Google" id="ProtNLM"/>
    </source>
</evidence>
<dbReference type="PATRIC" id="fig|400772.4.peg.2783"/>
<evidence type="ECO:0000313" key="7">
    <source>
        <dbReference type="Proteomes" id="UP000257479"/>
    </source>
</evidence>
<dbReference type="STRING" id="400772.RR49_02767"/>